<feature type="region of interest" description="Disordered" evidence="5">
    <location>
        <begin position="56"/>
        <end position="128"/>
    </location>
</feature>
<accession>A0A0C5VVX8</accession>
<dbReference type="SUPFAM" id="SSF74653">
    <property type="entry name" value="TolA/TonB C-terminal domain"/>
    <property type="match status" value="1"/>
</dbReference>
<keyword evidence="6" id="KW-0378">Hydrolase</keyword>
<dbReference type="NCBIfam" id="TIGR02794">
    <property type="entry name" value="tolA_full"/>
    <property type="match status" value="1"/>
</dbReference>
<dbReference type="NCBIfam" id="TIGR01352">
    <property type="entry name" value="tonB_Cterm"/>
    <property type="match status" value="1"/>
</dbReference>
<dbReference type="InterPro" id="IPR006260">
    <property type="entry name" value="TonB/TolA_C"/>
</dbReference>
<dbReference type="EMBL" id="CP007142">
    <property type="protein sequence ID" value="AJQ94619.1"/>
    <property type="molecule type" value="Genomic_DNA"/>
</dbReference>
<sequence length="271" mass="30550">MMKRYAIALLLAVIIHIVAGAGLVWSFGVKPKDPEMFKIPEHIQAKLVVLDKPKAVKSNQKDRLKTSAKANDAAKKDAEKKRLEAEKKKQEEAKKAADKQAKEKAAADKQAKERAAKEAEEKKQAEEALKAEELRQQEAERQKKEQIDAAKREESLLEGLDEEDTQIEQQVQDEAAAATYYELIKAQIAANWSRPASARNGMIVAMELHLLPNGELQDVFILQSSGDAATDRSAEVAVRKVRKFQVPDDPKIFEKYFRVIQFGFKPEDLMR</sequence>
<dbReference type="PATRIC" id="fig|1445510.3.peg.2536"/>
<dbReference type="GO" id="GO:0016020">
    <property type="term" value="C:membrane"/>
    <property type="evidence" value="ECO:0007669"/>
    <property type="project" value="UniProtKB-SubCell"/>
</dbReference>
<dbReference type="EC" id="2.4.1.129" evidence="6"/>
<reference evidence="6 7" key="1">
    <citation type="submission" date="2014-01" db="EMBL/GenBank/DDBJ databases">
        <title>Full genme sequencing of cellulolytic bacterium Gynuella sunshinyii YC6258T gen. nov., sp. nov.</title>
        <authorList>
            <person name="Khan H."/>
            <person name="Chung E.J."/>
            <person name="Chung Y.R."/>
        </authorList>
    </citation>
    <scope>NUCLEOTIDE SEQUENCE [LARGE SCALE GENOMIC DNA]</scope>
    <source>
        <strain evidence="6 7">YC6258</strain>
    </source>
</reference>
<dbReference type="KEGG" id="gsn:YC6258_02581"/>
<dbReference type="GO" id="GO:0043213">
    <property type="term" value="P:bacteriocin transport"/>
    <property type="evidence" value="ECO:0007669"/>
    <property type="project" value="InterPro"/>
</dbReference>
<comment type="subcellular location">
    <subcellularLocation>
        <location evidence="1">Membrane</location>
        <topology evidence="1">Single-pass membrane protein</topology>
    </subcellularLocation>
</comment>
<feature type="compositionally biased region" description="Basic and acidic residues" evidence="5">
    <location>
        <begin position="72"/>
        <end position="128"/>
    </location>
</feature>
<keyword evidence="6" id="KW-0808">Transferase</keyword>
<evidence type="ECO:0000256" key="3">
    <source>
        <dbReference type="ARBA" id="ARBA00022989"/>
    </source>
</evidence>
<dbReference type="GO" id="GO:0016757">
    <property type="term" value="F:glycosyltransferase activity"/>
    <property type="evidence" value="ECO:0007669"/>
    <property type="project" value="UniProtKB-KW"/>
</dbReference>
<keyword evidence="4" id="KW-0472">Membrane</keyword>
<evidence type="ECO:0000256" key="1">
    <source>
        <dbReference type="ARBA" id="ARBA00004167"/>
    </source>
</evidence>
<dbReference type="GO" id="GO:0016787">
    <property type="term" value="F:hydrolase activity"/>
    <property type="evidence" value="ECO:0007669"/>
    <property type="project" value="UniProtKB-KW"/>
</dbReference>
<evidence type="ECO:0000256" key="2">
    <source>
        <dbReference type="ARBA" id="ARBA00022692"/>
    </source>
</evidence>
<dbReference type="OrthoDB" id="9779830at2"/>
<dbReference type="AlphaFoldDB" id="A0A0C5VVX8"/>
<dbReference type="EC" id="3.4.-.-" evidence="6"/>
<evidence type="ECO:0000313" key="6">
    <source>
        <dbReference type="EMBL" id="AJQ94619.1"/>
    </source>
</evidence>
<evidence type="ECO:0000256" key="4">
    <source>
        <dbReference type="ARBA" id="ARBA00023136"/>
    </source>
</evidence>
<dbReference type="HOGENOM" id="CLU_038804_0_0_6"/>
<protein>
    <submittedName>
        <fullName evidence="6">Periplasmic protein TonB, links inner and outer membrane</fullName>
        <ecNumber evidence="6">2.4.1.129</ecNumber>
        <ecNumber evidence="6">3.4.-.-</ecNumber>
    </submittedName>
</protein>
<dbReference type="GO" id="GO:0019534">
    <property type="term" value="F:toxin transmembrane transporter activity"/>
    <property type="evidence" value="ECO:0007669"/>
    <property type="project" value="InterPro"/>
</dbReference>
<keyword evidence="2" id="KW-0812">Transmembrane</keyword>
<proteinExistence type="predicted"/>
<dbReference type="RefSeq" id="WP_044617123.1">
    <property type="nucleotide sequence ID" value="NZ_CP007142.1"/>
</dbReference>
<dbReference type="Gene3D" id="3.30.1150.10">
    <property type="match status" value="1"/>
</dbReference>
<organism evidence="6 7">
    <name type="scientific">Gynuella sunshinyii YC6258</name>
    <dbReference type="NCBI Taxonomy" id="1445510"/>
    <lineage>
        <taxon>Bacteria</taxon>
        <taxon>Pseudomonadati</taxon>
        <taxon>Pseudomonadota</taxon>
        <taxon>Gammaproteobacteria</taxon>
        <taxon>Oceanospirillales</taxon>
        <taxon>Saccharospirillaceae</taxon>
        <taxon>Gynuella</taxon>
    </lineage>
</organism>
<keyword evidence="6" id="KW-0328">Glycosyltransferase</keyword>
<dbReference type="STRING" id="1445510.YC6258_02581"/>
<keyword evidence="3" id="KW-1133">Transmembrane helix</keyword>
<dbReference type="InterPro" id="IPR014161">
    <property type="entry name" value="Tol-Pal_TolA"/>
</dbReference>
<gene>
    <name evidence="6" type="ORF">YC6258_02581</name>
</gene>
<evidence type="ECO:0000313" key="7">
    <source>
        <dbReference type="Proteomes" id="UP000032266"/>
    </source>
</evidence>
<evidence type="ECO:0000256" key="5">
    <source>
        <dbReference type="SAM" id="MobiDB-lite"/>
    </source>
</evidence>
<feature type="compositionally biased region" description="Basic and acidic residues" evidence="5">
    <location>
        <begin position="56"/>
        <end position="65"/>
    </location>
</feature>
<dbReference type="Proteomes" id="UP000032266">
    <property type="component" value="Chromosome"/>
</dbReference>
<name>A0A0C5VVX8_9GAMM</name>
<keyword evidence="7" id="KW-1185">Reference proteome</keyword>
<dbReference type="Pfam" id="PF13103">
    <property type="entry name" value="TonB_2"/>
    <property type="match status" value="1"/>
</dbReference>